<dbReference type="Gene3D" id="2.120.10.30">
    <property type="entry name" value="TolB, C-terminal domain"/>
    <property type="match status" value="1"/>
</dbReference>
<feature type="signal peptide" evidence="1">
    <location>
        <begin position="1"/>
        <end position="24"/>
    </location>
</feature>
<reference evidence="2 3" key="1">
    <citation type="submission" date="2020-04" db="EMBL/GenBank/DDBJ databases">
        <title>Metagenomic profiling of ammonia- and methane-oxidizing microorganisms in a Dutch drinking water treatment plant.</title>
        <authorList>
            <person name="Poghosyan L."/>
            <person name="Leucker S."/>
        </authorList>
    </citation>
    <scope>NUCLEOTIDE SEQUENCE [LARGE SCALE GENOMIC DNA]</scope>
    <source>
        <strain evidence="2">S-RSF-IL-03</strain>
    </source>
</reference>
<dbReference type="Proteomes" id="UP000580839">
    <property type="component" value="Unassembled WGS sequence"/>
</dbReference>
<evidence type="ECO:0000256" key="1">
    <source>
        <dbReference type="SAM" id="SignalP"/>
    </source>
</evidence>
<dbReference type="SUPFAM" id="SSF82171">
    <property type="entry name" value="DPP6 N-terminal domain-like"/>
    <property type="match status" value="1"/>
</dbReference>
<evidence type="ECO:0008006" key="4">
    <source>
        <dbReference type="Google" id="ProtNLM"/>
    </source>
</evidence>
<dbReference type="PROSITE" id="PS51257">
    <property type="entry name" value="PROKAR_LIPOPROTEIN"/>
    <property type="match status" value="1"/>
</dbReference>
<organism evidence="2 3">
    <name type="scientific">Eiseniibacteriota bacterium</name>
    <dbReference type="NCBI Taxonomy" id="2212470"/>
    <lineage>
        <taxon>Bacteria</taxon>
        <taxon>Candidatus Eiseniibacteriota</taxon>
    </lineage>
</organism>
<evidence type="ECO:0000313" key="2">
    <source>
        <dbReference type="EMBL" id="NOT34782.1"/>
    </source>
</evidence>
<keyword evidence="1" id="KW-0732">Signal</keyword>
<name>A0A849SHC5_UNCEI</name>
<protein>
    <recommendedName>
        <fullName evidence="4">WD40 repeat domain-containing protein</fullName>
    </recommendedName>
</protein>
<evidence type="ECO:0000313" key="3">
    <source>
        <dbReference type="Proteomes" id="UP000580839"/>
    </source>
</evidence>
<comment type="caution">
    <text evidence="2">The sequence shown here is derived from an EMBL/GenBank/DDBJ whole genome shotgun (WGS) entry which is preliminary data.</text>
</comment>
<feature type="chain" id="PRO_5032741279" description="WD40 repeat domain-containing protein" evidence="1">
    <location>
        <begin position="25"/>
        <end position="364"/>
    </location>
</feature>
<gene>
    <name evidence="2" type="ORF">HOP12_11505</name>
</gene>
<dbReference type="InterPro" id="IPR011042">
    <property type="entry name" value="6-blade_b-propeller_TolB-like"/>
</dbReference>
<accession>A0A849SHC5</accession>
<proteinExistence type="predicted"/>
<dbReference type="AlphaFoldDB" id="A0A849SHC5"/>
<dbReference type="EMBL" id="JABFRW010000146">
    <property type="protein sequence ID" value="NOT34782.1"/>
    <property type="molecule type" value="Genomic_DNA"/>
</dbReference>
<sequence>MIRRFHPLLLALIPLVVASCSKDADNSTLGPGFDDRGVALGAANLFAPQRALVWSAATNELVGVAGSAAGVGSEALIAMSASSGAIRLLDAAPTGSLRLSEDGGFVYYESFVSDTGVAGDRVELRRRPLGAGASQLVATCSGVCAHLFAISDDESRVAWSRLDSEFDPESLRIVSQPSGALESPGAGLPVAFAPDASALLYQTSSVASALQQWLASSGAGSPFDLGLPLGAAVASLDWSDQGVQVLYLQGAHELWLRNATAATTRRVLLAPGDSLLSAPIAWSRDGRKAALWALEQLEQQQQTVARLYVVDLVGTNSRVVASGLTSQGAVAFSPDGSRIAQLFGGQLYTSELGASVRSQVARSR</sequence>